<evidence type="ECO:0000313" key="4">
    <source>
        <dbReference type="Proteomes" id="UP000587527"/>
    </source>
</evidence>
<name>A0A841BSC1_9ACTN</name>
<feature type="region of interest" description="Disordered" evidence="1">
    <location>
        <begin position="352"/>
        <end position="397"/>
    </location>
</feature>
<evidence type="ECO:0000256" key="1">
    <source>
        <dbReference type="SAM" id="MobiDB-lite"/>
    </source>
</evidence>
<sequence length="461" mass="50353">MSFDDLTALYQDNETVVSGLALLALVGLLLLLTANRMRKMTSHRATLLVANLLTVVAAGLATAVSASGMWKFFTDILGDSPLRYAFFWFIEIALFASSLLARARLLRDPANASTGVDGAAVWVFASLTASLSALDASSFREVCLRLAAPLVAAWMWERALAAERSARTGTTTRRIHWTLTLERVFVWLRLAEAQGRDVTEIDRVRRRARLGRARLDLYLLQGKKTSVRRLRRAHNKVIRRAMQAAEHAGLADIPDASTEREAIQMYMATIYGIVDATSPEAVAHLNAWHTTQSAPIQEATEIAHDNPGTTLTPAEPVIALLPQRVNGHAVPASDATGTDLGDEDERETALTTAVANDAKADTAGSTRDGDTDRGPDDELTEDDELEDEDAAQDDDADVSAVTAMRRFWEAEVAQGRVPTGAELSRAAGVPPRTGLGRRKRRAWESELADHLRRPFTHAADR</sequence>
<proteinExistence type="predicted"/>
<feature type="transmembrane region" description="Helical" evidence="2">
    <location>
        <begin position="46"/>
        <end position="70"/>
    </location>
</feature>
<dbReference type="RefSeq" id="WP_184840356.1">
    <property type="nucleotide sequence ID" value="NZ_JACHMN010000002.1"/>
</dbReference>
<organism evidence="3 4">
    <name type="scientific">Allocatelliglobosispora scoriae</name>
    <dbReference type="NCBI Taxonomy" id="643052"/>
    <lineage>
        <taxon>Bacteria</taxon>
        <taxon>Bacillati</taxon>
        <taxon>Actinomycetota</taxon>
        <taxon>Actinomycetes</taxon>
        <taxon>Micromonosporales</taxon>
        <taxon>Micromonosporaceae</taxon>
        <taxon>Allocatelliglobosispora</taxon>
    </lineage>
</organism>
<feature type="region of interest" description="Disordered" evidence="1">
    <location>
        <begin position="416"/>
        <end position="441"/>
    </location>
</feature>
<gene>
    <name evidence="3" type="ORF">F4553_005336</name>
</gene>
<evidence type="ECO:0000256" key="2">
    <source>
        <dbReference type="SAM" id="Phobius"/>
    </source>
</evidence>
<reference evidence="3 4" key="1">
    <citation type="submission" date="2020-08" db="EMBL/GenBank/DDBJ databases">
        <title>Sequencing the genomes of 1000 actinobacteria strains.</title>
        <authorList>
            <person name="Klenk H.-P."/>
        </authorList>
    </citation>
    <scope>NUCLEOTIDE SEQUENCE [LARGE SCALE GENOMIC DNA]</scope>
    <source>
        <strain evidence="3 4">DSM 45362</strain>
    </source>
</reference>
<comment type="caution">
    <text evidence="3">The sequence shown here is derived from an EMBL/GenBank/DDBJ whole genome shotgun (WGS) entry which is preliminary data.</text>
</comment>
<feature type="transmembrane region" description="Helical" evidence="2">
    <location>
        <begin position="15"/>
        <end position="34"/>
    </location>
</feature>
<dbReference type="Proteomes" id="UP000587527">
    <property type="component" value="Unassembled WGS sequence"/>
</dbReference>
<keyword evidence="2" id="KW-1133">Transmembrane helix</keyword>
<accession>A0A841BSC1</accession>
<dbReference type="AlphaFoldDB" id="A0A841BSC1"/>
<keyword evidence="2" id="KW-0812">Transmembrane</keyword>
<keyword evidence="2" id="KW-0472">Membrane</keyword>
<protein>
    <recommendedName>
        <fullName evidence="5">DUF2637 domain-containing protein</fullName>
    </recommendedName>
</protein>
<evidence type="ECO:0008006" key="5">
    <source>
        <dbReference type="Google" id="ProtNLM"/>
    </source>
</evidence>
<feature type="compositionally biased region" description="Basic and acidic residues" evidence="1">
    <location>
        <begin position="367"/>
        <end position="376"/>
    </location>
</feature>
<keyword evidence="4" id="KW-1185">Reference proteome</keyword>
<dbReference type="EMBL" id="JACHMN010000002">
    <property type="protein sequence ID" value="MBB5871957.1"/>
    <property type="molecule type" value="Genomic_DNA"/>
</dbReference>
<feature type="transmembrane region" description="Helical" evidence="2">
    <location>
        <begin position="82"/>
        <end position="101"/>
    </location>
</feature>
<feature type="compositionally biased region" description="Acidic residues" evidence="1">
    <location>
        <begin position="377"/>
        <end position="397"/>
    </location>
</feature>
<evidence type="ECO:0000313" key="3">
    <source>
        <dbReference type="EMBL" id="MBB5871957.1"/>
    </source>
</evidence>